<feature type="transmembrane region" description="Helical" evidence="6">
    <location>
        <begin position="309"/>
        <end position="332"/>
    </location>
</feature>
<gene>
    <name evidence="7" type="primary">lptF</name>
    <name evidence="7" type="ORF">DRB17_15945</name>
</gene>
<evidence type="ECO:0000313" key="8">
    <source>
        <dbReference type="Proteomes" id="UP000253941"/>
    </source>
</evidence>
<evidence type="ECO:0000256" key="6">
    <source>
        <dbReference type="SAM" id="Phobius"/>
    </source>
</evidence>
<dbReference type="Proteomes" id="UP000253941">
    <property type="component" value="Unassembled WGS sequence"/>
</dbReference>
<dbReference type="PANTHER" id="PTHR33529:SF6">
    <property type="entry name" value="YJGP_YJGQ FAMILY PERMEASE"/>
    <property type="match status" value="1"/>
</dbReference>
<dbReference type="GO" id="GO:0055085">
    <property type="term" value="P:transmembrane transport"/>
    <property type="evidence" value="ECO:0007669"/>
    <property type="project" value="InterPro"/>
</dbReference>
<feature type="transmembrane region" description="Helical" evidence="6">
    <location>
        <begin position="60"/>
        <end position="78"/>
    </location>
</feature>
<dbReference type="InterPro" id="IPR030922">
    <property type="entry name" value="LptF"/>
</dbReference>
<feature type="transmembrane region" description="Helical" evidence="6">
    <location>
        <begin position="338"/>
        <end position="359"/>
    </location>
</feature>
<protein>
    <submittedName>
        <fullName evidence="7">LPS export ABC transporter permease LptF</fullName>
    </submittedName>
</protein>
<feature type="transmembrane region" description="Helical" evidence="6">
    <location>
        <begin position="99"/>
        <end position="121"/>
    </location>
</feature>
<dbReference type="NCBIfam" id="TIGR04407">
    <property type="entry name" value="LptF_YjgP"/>
    <property type="match status" value="1"/>
</dbReference>
<comment type="caution">
    <text evidence="7">The sequence shown here is derived from an EMBL/GenBank/DDBJ whole genome shotgun (WGS) entry which is preliminary data.</text>
</comment>
<feature type="transmembrane region" description="Helical" evidence="6">
    <location>
        <begin position="12"/>
        <end position="29"/>
    </location>
</feature>
<organism evidence="7 8">
    <name type="scientific">Ferruginivarius sediminum</name>
    <dbReference type="NCBI Taxonomy" id="2661937"/>
    <lineage>
        <taxon>Bacteria</taxon>
        <taxon>Pseudomonadati</taxon>
        <taxon>Pseudomonadota</taxon>
        <taxon>Alphaproteobacteria</taxon>
        <taxon>Rhodospirillales</taxon>
        <taxon>Rhodospirillaceae</taxon>
        <taxon>Ferruginivarius</taxon>
    </lineage>
</organism>
<dbReference type="RefSeq" id="WP_114583219.1">
    <property type="nucleotide sequence ID" value="NZ_QPMH01000019.1"/>
</dbReference>
<proteinExistence type="predicted"/>
<dbReference type="GO" id="GO:0043190">
    <property type="term" value="C:ATP-binding cassette (ABC) transporter complex"/>
    <property type="evidence" value="ECO:0007669"/>
    <property type="project" value="InterPro"/>
</dbReference>
<dbReference type="EMBL" id="QPMH01000019">
    <property type="protein sequence ID" value="RDD60823.1"/>
    <property type="molecule type" value="Genomic_DNA"/>
</dbReference>
<sequence length="390" mass="42718">MRTLSRYILRRVFWPFAFGLLVVLLALSLERLLRIVQTITDQGAPISDALRILSYLVPHYLGLAVPAALFLAVLLAMRQLYTSSELAAILSAGIPVRRLLRPILGFSLVLAVFMLVNVGYLQPHSRYAYRATMHEITEATLAFRLQPGVFHRINDRLIVRADEVSRGGRIMERFFTEIESRGGARTIITAREARVVSEPADGALVIRMHDGTVVREGLGETAQSVRFDEYAWQPPVDGSAPYGPRGHGEREFTLDELARGGAAELPNDTTPAEVRAEMHARLVGVASLPVLAVLAVPLALFGGGRTGRAYGLILGIALLVLYEKVVGFAEAFASDGAVPVWLALWSPFVCLLALAWFLLRHASEGGGRSLRAWLRPRPAERRPATGVAAE</sequence>
<dbReference type="GO" id="GO:0015920">
    <property type="term" value="P:lipopolysaccharide transport"/>
    <property type="evidence" value="ECO:0007669"/>
    <property type="project" value="TreeGrafter"/>
</dbReference>
<evidence type="ECO:0000256" key="4">
    <source>
        <dbReference type="ARBA" id="ARBA00022989"/>
    </source>
</evidence>
<keyword evidence="4 6" id="KW-1133">Transmembrane helix</keyword>
<keyword evidence="8" id="KW-1185">Reference proteome</keyword>
<dbReference type="Pfam" id="PF03739">
    <property type="entry name" value="LptF_LptG"/>
    <property type="match status" value="1"/>
</dbReference>
<dbReference type="PANTHER" id="PTHR33529">
    <property type="entry name" value="SLR0882 PROTEIN-RELATED"/>
    <property type="match status" value="1"/>
</dbReference>
<feature type="transmembrane region" description="Helical" evidence="6">
    <location>
        <begin position="282"/>
        <end position="302"/>
    </location>
</feature>
<reference evidence="7 8" key="1">
    <citation type="submission" date="2018-07" db="EMBL/GenBank/DDBJ databases">
        <title>Venubactetium sediminum gen. nov., sp. nov., isolated from a marine solar saltern.</title>
        <authorList>
            <person name="Wang S."/>
        </authorList>
    </citation>
    <scope>NUCLEOTIDE SEQUENCE [LARGE SCALE GENOMIC DNA]</scope>
    <source>
        <strain evidence="7 8">WD2A32</strain>
    </source>
</reference>
<keyword evidence="5 6" id="KW-0472">Membrane</keyword>
<keyword evidence="3 6" id="KW-0812">Transmembrane</keyword>
<dbReference type="InterPro" id="IPR005495">
    <property type="entry name" value="LptG/LptF_permease"/>
</dbReference>
<name>A0A369T670_9PROT</name>
<evidence type="ECO:0000256" key="1">
    <source>
        <dbReference type="ARBA" id="ARBA00004651"/>
    </source>
</evidence>
<evidence type="ECO:0000256" key="2">
    <source>
        <dbReference type="ARBA" id="ARBA00022475"/>
    </source>
</evidence>
<evidence type="ECO:0000256" key="5">
    <source>
        <dbReference type="ARBA" id="ARBA00023136"/>
    </source>
</evidence>
<keyword evidence="2" id="KW-1003">Cell membrane</keyword>
<evidence type="ECO:0000313" key="7">
    <source>
        <dbReference type="EMBL" id="RDD60823.1"/>
    </source>
</evidence>
<dbReference type="AlphaFoldDB" id="A0A369T670"/>
<accession>A0A369T670</accession>
<evidence type="ECO:0000256" key="3">
    <source>
        <dbReference type="ARBA" id="ARBA00022692"/>
    </source>
</evidence>
<comment type="subcellular location">
    <subcellularLocation>
        <location evidence="1">Cell membrane</location>
        <topology evidence="1">Multi-pass membrane protein</topology>
    </subcellularLocation>
</comment>